<evidence type="ECO:0000313" key="2">
    <source>
        <dbReference type="Proteomes" id="UP001153332"/>
    </source>
</evidence>
<gene>
    <name evidence="1" type="ORF">O1611_g7853</name>
</gene>
<sequence>MPDLLHIATPEELARSKARSHAAGQRKYQTAIFYFAQKQLRVLKDTVNKHIVSTYPKSWVSTGDILSFLLWSSIIEAQGCLNSSIADKPVIDEDARISVLSFPVQFRSTLHPPLPRGFLGAAFLMTSARVLHRDVCLTSRSQANSEFTMRDQGPKAEVETSLDSVDISALARVALAIRRSTQGIDDKAVRQVLAYLETHPEINPEAPLILGSPRYYAGSSGASVVSWADQCVYELDWGNVIGRCDAVRLSKMEYERDPIVLPRVPSLNGDDGGLEVIMSYEQGFMQRLIECPVMRQFAVLRCLS</sequence>
<comment type="caution">
    <text evidence="1">The sequence shown here is derived from an EMBL/GenBank/DDBJ whole genome shotgun (WGS) entry which is preliminary data.</text>
</comment>
<proteinExistence type="predicted"/>
<organism evidence="1 2">
    <name type="scientific">Lasiodiplodia mahajangana</name>
    <dbReference type="NCBI Taxonomy" id="1108764"/>
    <lineage>
        <taxon>Eukaryota</taxon>
        <taxon>Fungi</taxon>
        <taxon>Dikarya</taxon>
        <taxon>Ascomycota</taxon>
        <taxon>Pezizomycotina</taxon>
        <taxon>Dothideomycetes</taxon>
        <taxon>Dothideomycetes incertae sedis</taxon>
        <taxon>Botryosphaeriales</taxon>
        <taxon>Botryosphaeriaceae</taxon>
        <taxon>Lasiodiplodia</taxon>
    </lineage>
</organism>
<evidence type="ECO:0000313" key="1">
    <source>
        <dbReference type="EMBL" id="KAJ8125783.1"/>
    </source>
</evidence>
<accession>A0ACC2JEY1</accession>
<dbReference type="EMBL" id="JAPUUL010002178">
    <property type="protein sequence ID" value="KAJ8125783.1"/>
    <property type="molecule type" value="Genomic_DNA"/>
</dbReference>
<name>A0ACC2JEY1_9PEZI</name>
<keyword evidence="2" id="KW-1185">Reference proteome</keyword>
<dbReference type="Proteomes" id="UP001153332">
    <property type="component" value="Unassembled WGS sequence"/>
</dbReference>
<protein>
    <submittedName>
        <fullName evidence="1">Uncharacterized protein</fullName>
    </submittedName>
</protein>
<reference evidence="1" key="1">
    <citation type="submission" date="2022-12" db="EMBL/GenBank/DDBJ databases">
        <title>Genome Sequence of Lasiodiplodia mahajangana.</title>
        <authorList>
            <person name="Buettner E."/>
        </authorList>
    </citation>
    <scope>NUCLEOTIDE SEQUENCE</scope>
    <source>
        <strain evidence="1">VT137</strain>
    </source>
</reference>